<evidence type="ECO:0000313" key="10">
    <source>
        <dbReference type="Proteomes" id="UP001445335"/>
    </source>
</evidence>
<dbReference type="Gene3D" id="1.10.220.150">
    <property type="entry name" value="Arf GTPase activating protein"/>
    <property type="match status" value="1"/>
</dbReference>
<sequence length="866" mass="89287">MVAFSSLEDSPAFDATAAQLEVMAARLAARSKRLLQGALTYRRGIHGMSEGFAALADHLADFCGGPDEESVTVGGANLYKFVGALRELRDAGEMLHVQTDVTLCERLQPWAEGKLAEVQAARRACDERAAAAHEARMLHLGHRDGLHAAMSRRGDASGPAVEAAEAAAGEARAALAALLAGVDARRHCDFLEAVTAGMHAGLLFFERGNEVVAKLRPYIEQALSMAAARRAEARAEAAALQALAEELRRSRQERREADNGTQAGGSGLPAAAGRAAVPGAMQMAGDMAALAAGIAGRMWEAASGSGGAAAPLHQGWLLMADDSVKPGQPRRAWRRRFFVLDAAGMLSYHDSKAGQDQGGAGPQQGLSLLTATVKASAGGEGAALRYAFRVVSPAGTLALQAGSEDEQRAWVAALQGTIVCLLNAAPEARTAPAEARASEDGGAAERLARGHARARSWQSGSGPPLAAGGGAGGSSELAQMQGALFGSSAVTDARMGSPSDALRRAGSEGAGPAAASGQPANARSRSVSGGLTPLELLRGVPGNGACADCGAPDPDWASLNLCVLLCIECSGVHRRLGVHVSKVRSLTLDVRVWDGPVMALMAALGNAAANAVWEEALRRVFAQADSWVWADDSDDDERPTTPTSLRSDSVGGVGGGPARHGERGGLASSLEAEGFAHMKPRASDSLAAKELFIMAKYVEKRFLLRARPLHGRTPQAVLWDAVLAGDARAAMHAVIMGADAAAVFPTRDAAALQAEAAVRAGAAAGLQLPALPSSPCVTALHAACKAGSPALLEYLLQGGASADAADALARTPLHYAILFDNAEAAKLLLRRGASRQARDALGHTALETAMSLGAIPDVELFMLLSE</sequence>
<keyword evidence="10" id="KW-1185">Reference proteome</keyword>
<dbReference type="PANTHER" id="PTHR23180:SF160">
    <property type="entry name" value="ADP-RIBOSYLATION FACTOR GTPASE-ACTIVATING PROTEIN EFFECTOR PROTEIN 1"/>
    <property type="match status" value="1"/>
</dbReference>
<dbReference type="PROSITE" id="PS50297">
    <property type="entry name" value="ANK_REP_REGION"/>
    <property type="match status" value="2"/>
</dbReference>
<dbReference type="SUPFAM" id="SSF57863">
    <property type="entry name" value="ArfGap/RecO-like zinc finger"/>
    <property type="match status" value="1"/>
</dbReference>
<proteinExistence type="predicted"/>
<dbReference type="InterPro" id="IPR027267">
    <property type="entry name" value="AH/BAR_dom_sf"/>
</dbReference>
<feature type="compositionally biased region" description="Low complexity" evidence="6">
    <location>
        <begin position="510"/>
        <end position="524"/>
    </location>
</feature>
<evidence type="ECO:0000256" key="4">
    <source>
        <dbReference type="PROSITE-ProRule" id="PRU00023"/>
    </source>
</evidence>
<dbReference type="Pfam" id="PF16746">
    <property type="entry name" value="BAR_3"/>
    <property type="match status" value="1"/>
</dbReference>
<dbReference type="PANTHER" id="PTHR23180">
    <property type="entry name" value="CENTAURIN/ARF"/>
    <property type="match status" value="1"/>
</dbReference>
<dbReference type="CDD" id="cd08204">
    <property type="entry name" value="ArfGap"/>
    <property type="match status" value="1"/>
</dbReference>
<dbReference type="Gene3D" id="1.25.40.20">
    <property type="entry name" value="Ankyrin repeat-containing domain"/>
    <property type="match status" value="1"/>
</dbReference>
<feature type="region of interest" description="Disordered" evidence="6">
    <location>
        <begin position="432"/>
        <end position="474"/>
    </location>
</feature>
<dbReference type="InterPro" id="IPR038508">
    <property type="entry name" value="ArfGAP_dom_sf"/>
</dbReference>
<feature type="region of interest" description="Disordered" evidence="6">
    <location>
        <begin position="491"/>
        <end position="528"/>
    </location>
</feature>
<evidence type="ECO:0000256" key="1">
    <source>
        <dbReference type="ARBA" id="ARBA00022723"/>
    </source>
</evidence>
<dbReference type="Pfam" id="PF01412">
    <property type="entry name" value="ArfGap"/>
    <property type="match status" value="1"/>
</dbReference>
<feature type="domain" description="Arf-GAP" evidence="8">
    <location>
        <begin position="531"/>
        <end position="710"/>
    </location>
</feature>
<reference evidence="9 10" key="1">
    <citation type="journal article" date="2024" name="Nat. Commun.">
        <title>Phylogenomics reveals the evolutionary origins of lichenization in chlorophyte algae.</title>
        <authorList>
            <person name="Puginier C."/>
            <person name="Libourel C."/>
            <person name="Otte J."/>
            <person name="Skaloud P."/>
            <person name="Haon M."/>
            <person name="Grisel S."/>
            <person name="Petersen M."/>
            <person name="Berrin J.G."/>
            <person name="Delaux P.M."/>
            <person name="Dal Grande F."/>
            <person name="Keller J."/>
        </authorList>
    </citation>
    <scope>NUCLEOTIDE SEQUENCE [LARGE SCALE GENOMIC DNA]</scope>
    <source>
        <strain evidence="9 10">SAG 245.80</strain>
    </source>
</reference>
<dbReference type="PROSITE" id="PS50088">
    <property type="entry name" value="ANK_REPEAT"/>
    <property type="match status" value="2"/>
</dbReference>
<dbReference type="SUPFAM" id="SSF50729">
    <property type="entry name" value="PH domain-like"/>
    <property type="match status" value="1"/>
</dbReference>
<dbReference type="EMBL" id="JALJOU010000070">
    <property type="protein sequence ID" value="KAK9825862.1"/>
    <property type="molecule type" value="Genomic_DNA"/>
</dbReference>
<keyword evidence="4" id="KW-0040">ANK repeat</keyword>
<organism evidence="9 10">
    <name type="scientific">Elliptochloris bilobata</name>
    <dbReference type="NCBI Taxonomy" id="381761"/>
    <lineage>
        <taxon>Eukaryota</taxon>
        <taxon>Viridiplantae</taxon>
        <taxon>Chlorophyta</taxon>
        <taxon>core chlorophytes</taxon>
        <taxon>Trebouxiophyceae</taxon>
        <taxon>Trebouxiophyceae incertae sedis</taxon>
        <taxon>Elliptochloris clade</taxon>
        <taxon>Elliptochloris</taxon>
    </lineage>
</organism>
<dbReference type="SMART" id="SM00105">
    <property type="entry name" value="ArfGap"/>
    <property type="match status" value="1"/>
</dbReference>
<dbReference type="Pfam" id="PF12796">
    <property type="entry name" value="Ank_2"/>
    <property type="match status" value="1"/>
</dbReference>
<dbReference type="InterPro" id="IPR004148">
    <property type="entry name" value="BAR_dom"/>
</dbReference>
<dbReference type="SMART" id="SM00248">
    <property type="entry name" value="ANK"/>
    <property type="match status" value="2"/>
</dbReference>
<keyword evidence="2 5" id="KW-0863">Zinc-finger</keyword>
<dbReference type="SUPFAM" id="SSF48403">
    <property type="entry name" value="Ankyrin repeat"/>
    <property type="match status" value="1"/>
</dbReference>
<keyword evidence="3" id="KW-0862">Zinc</keyword>
<evidence type="ECO:0000256" key="2">
    <source>
        <dbReference type="ARBA" id="ARBA00022771"/>
    </source>
</evidence>
<keyword evidence="1" id="KW-0479">Metal-binding</keyword>
<dbReference type="Gene3D" id="1.20.1270.60">
    <property type="entry name" value="Arfaptin homology (AH) domain/BAR domain"/>
    <property type="match status" value="1"/>
</dbReference>
<dbReference type="GO" id="GO:0005096">
    <property type="term" value="F:GTPase activator activity"/>
    <property type="evidence" value="ECO:0007669"/>
    <property type="project" value="InterPro"/>
</dbReference>
<dbReference type="GO" id="GO:0005737">
    <property type="term" value="C:cytoplasm"/>
    <property type="evidence" value="ECO:0007669"/>
    <property type="project" value="InterPro"/>
</dbReference>
<dbReference type="SUPFAM" id="SSF103657">
    <property type="entry name" value="BAR/IMD domain-like"/>
    <property type="match status" value="1"/>
</dbReference>
<evidence type="ECO:0000256" key="5">
    <source>
        <dbReference type="PROSITE-ProRule" id="PRU00288"/>
    </source>
</evidence>
<feature type="region of interest" description="Disordered" evidence="6">
    <location>
        <begin position="631"/>
        <end position="664"/>
    </location>
</feature>
<feature type="compositionally biased region" description="Basic and acidic residues" evidence="6">
    <location>
        <begin position="248"/>
        <end position="258"/>
    </location>
</feature>
<dbReference type="Pfam" id="PF00169">
    <property type="entry name" value="PH"/>
    <property type="match status" value="1"/>
</dbReference>
<name>A0AAW1QWI5_9CHLO</name>
<dbReference type="AlphaFoldDB" id="A0AAW1QWI5"/>
<evidence type="ECO:0000259" key="7">
    <source>
        <dbReference type="PROSITE" id="PS50003"/>
    </source>
</evidence>
<evidence type="ECO:0000259" key="8">
    <source>
        <dbReference type="PROSITE" id="PS50115"/>
    </source>
</evidence>
<feature type="region of interest" description="Disordered" evidence="6">
    <location>
        <begin position="248"/>
        <end position="271"/>
    </location>
</feature>
<dbReference type="InterPro" id="IPR011993">
    <property type="entry name" value="PH-like_dom_sf"/>
</dbReference>
<dbReference type="InterPro" id="IPR045258">
    <property type="entry name" value="ACAP1/2/3-like"/>
</dbReference>
<accession>A0AAW1QWI5</accession>
<dbReference type="PROSITE" id="PS50003">
    <property type="entry name" value="PH_DOMAIN"/>
    <property type="match status" value="1"/>
</dbReference>
<comment type="caution">
    <text evidence="9">The sequence shown here is derived from an EMBL/GenBank/DDBJ whole genome shotgun (WGS) entry which is preliminary data.</text>
</comment>
<dbReference type="Proteomes" id="UP001445335">
    <property type="component" value="Unassembled WGS sequence"/>
</dbReference>
<dbReference type="InterPro" id="IPR002110">
    <property type="entry name" value="Ankyrin_rpt"/>
</dbReference>
<dbReference type="InterPro" id="IPR036770">
    <property type="entry name" value="Ankyrin_rpt-contain_sf"/>
</dbReference>
<dbReference type="Gene3D" id="2.30.29.30">
    <property type="entry name" value="Pleckstrin-homology domain (PH domain)/Phosphotyrosine-binding domain (PTB)"/>
    <property type="match status" value="1"/>
</dbReference>
<protein>
    <submittedName>
        <fullName evidence="9">Uncharacterized protein</fullName>
    </submittedName>
</protein>
<feature type="repeat" description="ANK" evidence="4">
    <location>
        <begin position="808"/>
        <end position="840"/>
    </location>
</feature>
<dbReference type="InterPro" id="IPR001164">
    <property type="entry name" value="ArfGAP_dom"/>
</dbReference>
<dbReference type="PRINTS" id="PR00405">
    <property type="entry name" value="REVINTRACTNG"/>
</dbReference>
<feature type="repeat" description="ANK" evidence="4">
    <location>
        <begin position="778"/>
        <end position="807"/>
    </location>
</feature>
<feature type="domain" description="PH" evidence="7">
    <location>
        <begin position="310"/>
        <end position="419"/>
    </location>
</feature>
<dbReference type="InterPro" id="IPR037278">
    <property type="entry name" value="ARFGAP/RecO"/>
</dbReference>
<gene>
    <name evidence="9" type="ORF">WJX81_005479</name>
</gene>
<dbReference type="InterPro" id="IPR001849">
    <property type="entry name" value="PH_domain"/>
</dbReference>
<evidence type="ECO:0000256" key="6">
    <source>
        <dbReference type="SAM" id="MobiDB-lite"/>
    </source>
</evidence>
<dbReference type="GO" id="GO:0008270">
    <property type="term" value="F:zinc ion binding"/>
    <property type="evidence" value="ECO:0007669"/>
    <property type="project" value="UniProtKB-KW"/>
</dbReference>
<evidence type="ECO:0000256" key="3">
    <source>
        <dbReference type="ARBA" id="ARBA00022833"/>
    </source>
</evidence>
<dbReference type="SMART" id="SM00233">
    <property type="entry name" value="PH"/>
    <property type="match status" value="1"/>
</dbReference>
<evidence type="ECO:0000313" key="9">
    <source>
        <dbReference type="EMBL" id="KAK9825862.1"/>
    </source>
</evidence>
<dbReference type="PROSITE" id="PS50115">
    <property type="entry name" value="ARFGAP"/>
    <property type="match status" value="1"/>
</dbReference>